<keyword evidence="3" id="KW-1185">Reference proteome</keyword>
<feature type="compositionally biased region" description="Gly residues" evidence="1">
    <location>
        <begin position="77"/>
        <end position="94"/>
    </location>
</feature>
<protein>
    <recommendedName>
        <fullName evidence="4">DUF2007 domain-containing protein</fullName>
    </recommendedName>
</protein>
<gene>
    <name evidence="2" type="ORF">RM543_16310</name>
</gene>
<proteinExistence type="predicted"/>
<evidence type="ECO:0000256" key="1">
    <source>
        <dbReference type="SAM" id="MobiDB-lite"/>
    </source>
</evidence>
<evidence type="ECO:0000313" key="2">
    <source>
        <dbReference type="EMBL" id="MDT0684249.1"/>
    </source>
</evidence>
<feature type="region of interest" description="Disordered" evidence="1">
    <location>
        <begin position="70"/>
        <end position="100"/>
    </location>
</feature>
<name>A0ABU3DKK9_9RHOB</name>
<dbReference type="Proteomes" id="UP001265259">
    <property type="component" value="Unassembled WGS sequence"/>
</dbReference>
<evidence type="ECO:0000313" key="3">
    <source>
        <dbReference type="Proteomes" id="UP001265259"/>
    </source>
</evidence>
<organism evidence="2 3">
    <name type="scientific">Tropicimonas omnivorans</name>
    <dbReference type="NCBI Taxonomy" id="3075590"/>
    <lineage>
        <taxon>Bacteria</taxon>
        <taxon>Pseudomonadati</taxon>
        <taxon>Pseudomonadota</taxon>
        <taxon>Alphaproteobacteria</taxon>
        <taxon>Rhodobacterales</taxon>
        <taxon>Roseobacteraceae</taxon>
        <taxon>Tropicimonas</taxon>
    </lineage>
</organism>
<reference evidence="2 3" key="1">
    <citation type="submission" date="2023-09" db="EMBL/GenBank/DDBJ databases">
        <authorList>
            <person name="Rey-Velasco X."/>
        </authorList>
    </citation>
    <scope>NUCLEOTIDE SEQUENCE [LARGE SCALE GENOMIC DNA]</scope>
    <source>
        <strain evidence="2 3">F158</strain>
    </source>
</reference>
<evidence type="ECO:0008006" key="4">
    <source>
        <dbReference type="Google" id="ProtNLM"/>
    </source>
</evidence>
<accession>A0ABU3DKK9</accession>
<dbReference type="EMBL" id="JAVRHL010000004">
    <property type="protein sequence ID" value="MDT0684249.1"/>
    <property type="molecule type" value="Genomic_DNA"/>
</dbReference>
<dbReference type="RefSeq" id="WP_311693564.1">
    <property type="nucleotide sequence ID" value="NZ_JAVRHL010000004.1"/>
</dbReference>
<comment type="caution">
    <text evidence="2">The sequence shown here is derived from an EMBL/GenBank/DDBJ whole genome shotgun (WGS) entry which is preliminary data.</text>
</comment>
<sequence>MSGFTGFARVASAYDPLEVTMAVALLEGASFTVLTPGLNLHQVVPMNAMAFGPIPILVPDAEAEAARSLLEATRPGGCEGPGDGAEGAAGGDAGESGDPRLRGLRSRLVDLVFFAMSGLSFPRDRLSVDGRLRRPPETPPET</sequence>